<organism evidence="3 4">
    <name type="scientific">Hydnum rufescens UP504</name>
    <dbReference type="NCBI Taxonomy" id="1448309"/>
    <lineage>
        <taxon>Eukaryota</taxon>
        <taxon>Fungi</taxon>
        <taxon>Dikarya</taxon>
        <taxon>Basidiomycota</taxon>
        <taxon>Agaricomycotina</taxon>
        <taxon>Agaricomycetes</taxon>
        <taxon>Cantharellales</taxon>
        <taxon>Hydnaceae</taxon>
        <taxon>Hydnum</taxon>
    </lineage>
</organism>
<sequence>MDGGEFHASVYEAVRQIPPGRVTSYRSYHDSGHIALLISMPRHARHVGNALKFLPEDTDVPWQRVIGASGQISSRGPGTTGAERQRAALEDEGVVVQEMRVNLNQFGWFPASL</sequence>
<dbReference type="Pfam" id="PF01035">
    <property type="entry name" value="DNA_binding_1"/>
    <property type="match status" value="1"/>
</dbReference>
<evidence type="ECO:0000256" key="1">
    <source>
        <dbReference type="ARBA" id="ARBA00022763"/>
    </source>
</evidence>
<reference evidence="3" key="1">
    <citation type="journal article" date="2020" name="Nat. Commun.">
        <title>Large-scale genome sequencing of mycorrhizal fungi provides insights into the early evolution of symbiotic traits.</title>
        <authorList>
            <person name="Miyauchi S."/>
            <person name="Kiss E."/>
            <person name="Kuo A."/>
            <person name="Drula E."/>
            <person name="Kohler A."/>
            <person name="Sanchez-Garcia M."/>
            <person name="Morin E."/>
            <person name="Andreopoulos B."/>
            <person name="Barry K.W."/>
            <person name="Bonito G."/>
            <person name="Buee M."/>
            <person name="Carver A."/>
            <person name="Chen C."/>
            <person name="Cichocki N."/>
            <person name="Clum A."/>
            <person name="Culley D."/>
            <person name="Crous P.W."/>
            <person name="Fauchery L."/>
            <person name="Girlanda M."/>
            <person name="Hayes R.D."/>
            <person name="Keri Z."/>
            <person name="LaButti K."/>
            <person name="Lipzen A."/>
            <person name="Lombard V."/>
            <person name="Magnuson J."/>
            <person name="Maillard F."/>
            <person name="Murat C."/>
            <person name="Nolan M."/>
            <person name="Ohm R.A."/>
            <person name="Pangilinan J."/>
            <person name="Pereira M.F."/>
            <person name="Perotto S."/>
            <person name="Peter M."/>
            <person name="Pfister S."/>
            <person name="Riley R."/>
            <person name="Sitrit Y."/>
            <person name="Stielow J.B."/>
            <person name="Szollosi G."/>
            <person name="Zifcakova L."/>
            <person name="Stursova M."/>
            <person name="Spatafora J.W."/>
            <person name="Tedersoo L."/>
            <person name="Vaario L.M."/>
            <person name="Yamada A."/>
            <person name="Yan M."/>
            <person name="Wang P."/>
            <person name="Xu J."/>
            <person name="Bruns T."/>
            <person name="Baldrian P."/>
            <person name="Vilgalys R."/>
            <person name="Dunand C."/>
            <person name="Henrissat B."/>
            <person name="Grigoriev I.V."/>
            <person name="Hibbett D."/>
            <person name="Nagy L.G."/>
            <person name="Martin F.M."/>
        </authorList>
    </citation>
    <scope>NUCLEOTIDE SEQUENCE</scope>
    <source>
        <strain evidence="3">UP504</strain>
    </source>
</reference>
<name>A0A9P6B9C1_9AGAM</name>
<keyword evidence="1" id="KW-0227">DNA damage</keyword>
<protein>
    <recommendedName>
        <fullName evidence="2">Methylated-DNA-[protein]-cysteine S-methyltransferase DNA binding domain-containing protein</fullName>
    </recommendedName>
</protein>
<accession>A0A9P6B9C1</accession>
<dbReference type="PANTHER" id="PTHR42942:SF1">
    <property type="entry name" value="ALKYLTRANSFERASE-LIKE PROTEIN 1"/>
    <property type="match status" value="1"/>
</dbReference>
<dbReference type="AlphaFoldDB" id="A0A9P6B9C1"/>
<gene>
    <name evidence="3" type="ORF">BS47DRAFT_1287476</name>
</gene>
<dbReference type="InterPro" id="IPR052520">
    <property type="entry name" value="ATL_DNA_repair"/>
</dbReference>
<comment type="caution">
    <text evidence="3">The sequence shown here is derived from an EMBL/GenBank/DDBJ whole genome shotgun (WGS) entry which is preliminary data.</text>
</comment>
<dbReference type="InterPro" id="IPR036217">
    <property type="entry name" value="MethylDNA_cys_MeTrfase_DNAb"/>
</dbReference>
<evidence type="ECO:0000259" key="2">
    <source>
        <dbReference type="Pfam" id="PF01035"/>
    </source>
</evidence>
<dbReference type="EMBL" id="MU128913">
    <property type="protein sequence ID" value="KAF9520153.1"/>
    <property type="molecule type" value="Genomic_DNA"/>
</dbReference>
<dbReference type="SUPFAM" id="SSF46767">
    <property type="entry name" value="Methylated DNA-protein cysteine methyltransferase, C-terminal domain"/>
    <property type="match status" value="1"/>
</dbReference>
<dbReference type="Proteomes" id="UP000886523">
    <property type="component" value="Unassembled WGS sequence"/>
</dbReference>
<evidence type="ECO:0000313" key="3">
    <source>
        <dbReference type="EMBL" id="KAF9520153.1"/>
    </source>
</evidence>
<keyword evidence="4" id="KW-1185">Reference proteome</keyword>
<dbReference type="OrthoDB" id="2548197at2759"/>
<evidence type="ECO:0000313" key="4">
    <source>
        <dbReference type="Proteomes" id="UP000886523"/>
    </source>
</evidence>
<dbReference type="InterPro" id="IPR036388">
    <property type="entry name" value="WH-like_DNA-bd_sf"/>
</dbReference>
<dbReference type="GO" id="GO:0003824">
    <property type="term" value="F:catalytic activity"/>
    <property type="evidence" value="ECO:0007669"/>
    <property type="project" value="InterPro"/>
</dbReference>
<dbReference type="Gene3D" id="1.10.10.10">
    <property type="entry name" value="Winged helix-like DNA-binding domain superfamily/Winged helix DNA-binding domain"/>
    <property type="match status" value="1"/>
</dbReference>
<proteinExistence type="predicted"/>
<dbReference type="CDD" id="cd06445">
    <property type="entry name" value="ATase"/>
    <property type="match status" value="1"/>
</dbReference>
<dbReference type="InterPro" id="IPR014048">
    <property type="entry name" value="MethylDNA_cys_MeTrfase_DNA-bd"/>
</dbReference>
<feature type="domain" description="Methylated-DNA-[protein]-cysteine S-methyltransferase DNA binding" evidence="2">
    <location>
        <begin position="5"/>
        <end position="94"/>
    </location>
</feature>
<dbReference type="GO" id="GO:0006281">
    <property type="term" value="P:DNA repair"/>
    <property type="evidence" value="ECO:0007669"/>
    <property type="project" value="InterPro"/>
</dbReference>
<dbReference type="PANTHER" id="PTHR42942">
    <property type="entry name" value="6-O-METHYLGUANINE DNA METHYLTRANSFERASE"/>
    <property type="match status" value="1"/>
</dbReference>